<dbReference type="Gene3D" id="3.40.50.1820">
    <property type="entry name" value="alpha/beta hydrolase"/>
    <property type="match status" value="1"/>
</dbReference>
<proteinExistence type="predicted"/>
<dbReference type="AlphaFoldDB" id="A0A9W8RU96"/>
<dbReference type="OrthoDB" id="77878at2759"/>
<sequence length="292" mass="33251">MSKKARPDIFPGFTALSDRVFVRNGEASASATSSTAYPRVIIIYAWGDALPKHVLKFADGYRTLYPRAKQITVLSPISKGFLDHVDKRSKEMHPVIHEAFSEDTPDTTNNSVICHVMSNSGCGNYAATLNAYKDLYNRPLPHHLTVWDSAPGDPTFTWRNLKCWSSAMAVGTASWFPWPFFVTRCIWGLFLSAIHFHDYVAGREPTPIFSKRVCFDETYETKQSSRLFLYGKDDIMIPWQQIEQNIADLRKNGFQSDAVEFQGSGHVGHMRNNPEKYWRSIEDAWEKAAKRS</sequence>
<evidence type="ECO:0000313" key="2">
    <source>
        <dbReference type="Proteomes" id="UP001152049"/>
    </source>
</evidence>
<dbReference type="EMBL" id="JAOQAZ010000025">
    <property type="protein sequence ID" value="KAJ4252779.1"/>
    <property type="molecule type" value="Genomic_DNA"/>
</dbReference>
<dbReference type="PANTHER" id="PTHR12265">
    <property type="entry name" value="TRANSMEMBRANE PROTEIN 53"/>
    <property type="match status" value="1"/>
</dbReference>
<name>A0A9W8RU96_9HYPO</name>
<dbReference type="Proteomes" id="UP001152049">
    <property type="component" value="Unassembled WGS sequence"/>
</dbReference>
<evidence type="ECO:0008006" key="3">
    <source>
        <dbReference type="Google" id="ProtNLM"/>
    </source>
</evidence>
<protein>
    <recommendedName>
        <fullName evidence="3">PaxU</fullName>
    </recommendedName>
</protein>
<evidence type="ECO:0000313" key="1">
    <source>
        <dbReference type="EMBL" id="KAJ4252779.1"/>
    </source>
</evidence>
<keyword evidence="2" id="KW-1185">Reference proteome</keyword>
<accession>A0A9W8RU96</accession>
<dbReference type="InterPro" id="IPR029058">
    <property type="entry name" value="AB_hydrolase_fold"/>
</dbReference>
<dbReference type="SUPFAM" id="SSF53474">
    <property type="entry name" value="alpha/beta-Hydrolases"/>
    <property type="match status" value="2"/>
</dbReference>
<reference evidence="1" key="1">
    <citation type="submission" date="2022-09" db="EMBL/GenBank/DDBJ databases">
        <title>Fusarium specimens isolated from Avocado Roots.</title>
        <authorList>
            <person name="Stajich J."/>
            <person name="Roper C."/>
            <person name="Heimlech-Rivalta G."/>
        </authorList>
    </citation>
    <scope>NUCLEOTIDE SEQUENCE</scope>
    <source>
        <strain evidence="1">CF00136</strain>
    </source>
</reference>
<comment type="caution">
    <text evidence="1">The sequence shown here is derived from an EMBL/GenBank/DDBJ whole genome shotgun (WGS) entry which is preliminary data.</text>
</comment>
<dbReference type="InterPro" id="IPR008547">
    <property type="entry name" value="DUF829_TMEM53"/>
</dbReference>
<dbReference type="PANTHER" id="PTHR12265:SF14">
    <property type="entry name" value="INDOLE-DITERPENE BIOSYNTHESIS PROTEIN PAXU"/>
    <property type="match status" value="1"/>
</dbReference>
<organism evidence="1 2">
    <name type="scientific">Fusarium torreyae</name>
    <dbReference type="NCBI Taxonomy" id="1237075"/>
    <lineage>
        <taxon>Eukaryota</taxon>
        <taxon>Fungi</taxon>
        <taxon>Dikarya</taxon>
        <taxon>Ascomycota</taxon>
        <taxon>Pezizomycotina</taxon>
        <taxon>Sordariomycetes</taxon>
        <taxon>Hypocreomycetidae</taxon>
        <taxon>Hypocreales</taxon>
        <taxon>Nectriaceae</taxon>
        <taxon>Fusarium</taxon>
    </lineage>
</organism>
<gene>
    <name evidence="1" type="ORF">NW762_010685</name>
</gene>
<dbReference type="Pfam" id="PF05705">
    <property type="entry name" value="DUF829"/>
    <property type="match status" value="1"/>
</dbReference>